<dbReference type="EMBL" id="AYSO01000016">
    <property type="protein sequence ID" value="KIE46750.1"/>
    <property type="molecule type" value="Genomic_DNA"/>
</dbReference>
<keyword evidence="3" id="KW-1185">Reference proteome</keyword>
<gene>
    <name evidence="2" type="ORF">U732_3357</name>
</gene>
<keyword evidence="1" id="KW-1133">Transmembrane helix</keyword>
<feature type="transmembrane region" description="Helical" evidence="1">
    <location>
        <begin position="49"/>
        <end position="68"/>
    </location>
</feature>
<organism evidence="2 3">
    <name type="scientific">Clostridium argentinense CDC 2741</name>
    <dbReference type="NCBI Taxonomy" id="1418104"/>
    <lineage>
        <taxon>Bacteria</taxon>
        <taxon>Bacillati</taxon>
        <taxon>Bacillota</taxon>
        <taxon>Clostridia</taxon>
        <taxon>Eubacteriales</taxon>
        <taxon>Clostridiaceae</taxon>
        <taxon>Clostridium</taxon>
    </lineage>
</organism>
<evidence type="ECO:0008006" key="4">
    <source>
        <dbReference type="Google" id="ProtNLM"/>
    </source>
</evidence>
<dbReference type="Proteomes" id="UP000031366">
    <property type="component" value="Unassembled WGS sequence"/>
</dbReference>
<evidence type="ECO:0000256" key="1">
    <source>
        <dbReference type="SAM" id="Phobius"/>
    </source>
</evidence>
<evidence type="ECO:0000313" key="2">
    <source>
        <dbReference type="EMBL" id="KIE46750.1"/>
    </source>
</evidence>
<reference evidence="2 3" key="1">
    <citation type="journal article" date="2015" name="Infect. Genet. Evol.">
        <title>Genomic sequences of six botulinum neurotoxin-producing strains representing three clostridial species illustrate the mobility and diversity of botulinum neurotoxin genes.</title>
        <authorList>
            <person name="Smith T.J."/>
            <person name="Hill K.K."/>
            <person name="Xie G."/>
            <person name="Foley B.T."/>
            <person name="Williamson C.H."/>
            <person name="Foster J.T."/>
            <person name="Johnson S.L."/>
            <person name="Chertkov O."/>
            <person name="Teshima H."/>
            <person name="Gibbons H.S."/>
            <person name="Johnsky L.A."/>
            <person name="Karavis M.A."/>
            <person name="Smith L.A."/>
        </authorList>
    </citation>
    <scope>NUCLEOTIDE SEQUENCE [LARGE SCALE GENOMIC DNA]</scope>
    <source>
        <strain evidence="2 3">CDC 2741</strain>
    </source>
</reference>
<dbReference type="RefSeq" id="WP_039633067.1">
    <property type="nucleotide sequence ID" value="NZ_AYSO01000016.1"/>
</dbReference>
<dbReference type="OrthoDB" id="9803265at2"/>
<accession>A0A0C1UH70</accession>
<evidence type="ECO:0000313" key="3">
    <source>
        <dbReference type="Proteomes" id="UP000031366"/>
    </source>
</evidence>
<feature type="transmembrane region" description="Helical" evidence="1">
    <location>
        <begin position="16"/>
        <end position="37"/>
    </location>
</feature>
<dbReference type="Pfam" id="PF16316">
    <property type="entry name" value="DUF4956"/>
    <property type="match status" value="1"/>
</dbReference>
<sequence>MLDTLISSTTGESFTLINTLIIIASSIILGLAISITYMKTNKKSGYNSGFTTTLIMLPVIISIIILLVGNNVARAFSLAGAFSIIRFRSAPGDPKDISYVFFTLAVGLTCGMGYIGYGVIFTTILCLLMIILSVTNFAAPKGSAMQLKITVPEDLNYERVFEEVLDKYTTSYDIQKVKTRDFGALFELNYMIYLKPNVNQKKFLDELRCRNGNLNITLTFSGFEEKIYG</sequence>
<dbReference type="AlphaFoldDB" id="A0A0C1UH70"/>
<dbReference type="STRING" id="29341.RSJ17_19145"/>
<protein>
    <recommendedName>
        <fullName evidence="4">DUF4956 domain-containing protein</fullName>
    </recommendedName>
</protein>
<keyword evidence="1" id="KW-0812">Transmembrane</keyword>
<comment type="caution">
    <text evidence="2">The sequence shown here is derived from an EMBL/GenBank/DDBJ whole genome shotgun (WGS) entry which is preliminary data.</text>
</comment>
<proteinExistence type="predicted"/>
<feature type="transmembrane region" description="Helical" evidence="1">
    <location>
        <begin position="114"/>
        <end position="139"/>
    </location>
</feature>
<keyword evidence="1" id="KW-0472">Membrane</keyword>
<dbReference type="InterPro" id="IPR032531">
    <property type="entry name" value="DUF4956"/>
</dbReference>
<name>A0A0C1UH70_9CLOT</name>